<dbReference type="InterPro" id="IPR002178">
    <property type="entry name" value="PTS_EIIA_type-2_dom"/>
</dbReference>
<evidence type="ECO:0000259" key="1">
    <source>
        <dbReference type="PROSITE" id="PS51094"/>
    </source>
</evidence>
<reference evidence="3" key="1">
    <citation type="journal article" date="2019" name="Int. J. Syst. Evol. Microbiol.">
        <title>The Global Catalogue of Microorganisms (GCM) 10K type strain sequencing project: providing services to taxonomists for standard genome sequencing and annotation.</title>
        <authorList>
            <consortium name="The Broad Institute Genomics Platform"/>
            <consortium name="The Broad Institute Genome Sequencing Center for Infectious Disease"/>
            <person name="Wu L."/>
            <person name="Ma J."/>
        </authorList>
    </citation>
    <scope>NUCLEOTIDE SEQUENCE [LARGE SCALE GENOMIC DNA]</scope>
    <source>
        <strain evidence="3">CCM 8932</strain>
    </source>
</reference>
<gene>
    <name evidence="2" type="ORF">ACFP3T_10040</name>
</gene>
<dbReference type="PANTHER" id="PTHR47738:SF3">
    <property type="entry name" value="PHOSPHOTRANSFERASE SYSTEM MANNITOL_FRUCTOSE-SPECIFIC IIA DOMAIN CONTAINING PROTEIN"/>
    <property type="match status" value="1"/>
</dbReference>
<sequence>MASDSTVEVSDYLRDQLIFLHTSFKTTEELFTSVNEVAKENGFVTDEFLPKIIKREATFPTGLQLEHRGVAIPHTDADTIKKEFVAVVVNDAPVKFNRMDDPEQTVDAKLAFVLGLNKPHAQLEMLQALMAIIQDDSLVQQLEEVSTVEQVHNLLSK</sequence>
<keyword evidence="3" id="KW-1185">Reference proteome</keyword>
<accession>A0ABW1R763</accession>
<organism evidence="2 3">
    <name type="scientific">Lactiplantibacillus dongliensis</name>
    <dbReference type="NCBI Taxonomy" id="2559919"/>
    <lineage>
        <taxon>Bacteria</taxon>
        <taxon>Bacillati</taxon>
        <taxon>Bacillota</taxon>
        <taxon>Bacilli</taxon>
        <taxon>Lactobacillales</taxon>
        <taxon>Lactobacillaceae</taxon>
        <taxon>Lactiplantibacillus</taxon>
    </lineage>
</organism>
<keyword evidence="2" id="KW-0762">Sugar transport</keyword>
<dbReference type="Gene3D" id="3.40.930.10">
    <property type="entry name" value="Mannitol-specific EII, Chain A"/>
    <property type="match status" value="1"/>
</dbReference>
<keyword evidence="2" id="KW-0813">Transport</keyword>
<dbReference type="CDD" id="cd00211">
    <property type="entry name" value="PTS_IIA_fru"/>
    <property type="match status" value="1"/>
</dbReference>
<dbReference type="InterPro" id="IPR016152">
    <property type="entry name" value="PTrfase/Anion_transptr"/>
</dbReference>
<dbReference type="Proteomes" id="UP001596253">
    <property type="component" value="Unassembled WGS sequence"/>
</dbReference>
<dbReference type="PROSITE" id="PS51094">
    <property type="entry name" value="PTS_EIIA_TYPE_2"/>
    <property type="match status" value="1"/>
</dbReference>
<name>A0ABW1R763_9LACO</name>
<dbReference type="PANTHER" id="PTHR47738">
    <property type="entry name" value="PTS SYSTEM FRUCTOSE-LIKE EIIA COMPONENT-RELATED"/>
    <property type="match status" value="1"/>
</dbReference>
<comment type="caution">
    <text evidence="2">The sequence shown here is derived from an EMBL/GenBank/DDBJ whole genome shotgun (WGS) entry which is preliminary data.</text>
</comment>
<proteinExistence type="predicted"/>
<feature type="domain" description="PTS EIIA type-2" evidence="1">
    <location>
        <begin position="11"/>
        <end position="157"/>
    </location>
</feature>
<dbReference type="Pfam" id="PF00359">
    <property type="entry name" value="PTS_EIIA_2"/>
    <property type="match status" value="1"/>
</dbReference>
<dbReference type="RefSeq" id="WP_137639183.1">
    <property type="nucleotide sequence ID" value="NZ_BJDK01000003.1"/>
</dbReference>
<dbReference type="SUPFAM" id="SSF55804">
    <property type="entry name" value="Phoshotransferase/anion transport protein"/>
    <property type="match status" value="1"/>
</dbReference>
<dbReference type="EMBL" id="JBHSSD010000042">
    <property type="protein sequence ID" value="MFC6165009.1"/>
    <property type="molecule type" value="Genomic_DNA"/>
</dbReference>
<evidence type="ECO:0000313" key="2">
    <source>
        <dbReference type="EMBL" id="MFC6165009.1"/>
    </source>
</evidence>
<dbReference type="InterPro" id="IPR051541">
    <property type="entry name" value="PTS_SugarTrans_NitroReg"/>
</dbReference>
<evidence type="ECO:0000313" key="3">
    <source>
        <dbReference type="Proteomes" id="UP001596253"/>
    </source>
</evidence>
<protein>
    <submittedName>
        <fullName evidence="2">PTS sugar transporter subunit IIA</fullName>
    </submittedName>
</protein>